<dbReference type="EMBL" id="MJFZ01000407">
    <property type="protein sequence ID" value="RAW29782.1"/>
    <property type="molecule type" value="Genomic_DNA"/>
</dbReference>
<evidence type="ECO:0000313" key="7">
    <source>
        <dbReference type="Proteomes" id="UP000251314"/>
    </source>
</evidence>
<evidence type="ECO:0000256" key="4">
    <source>
        <dbReference type="ARBA" id="ARBA00022729"/>
    </source>
</evidence>
<evidence type="ECO:0000256" key="5">
    <source>
        <dbReference type="RuleBase" id="RU367124"/>
    </source>
</evidence>
<dbReference type="VEuPathDB" id="FungiDB:PC110_g13844"/>
<proteinExistence type="inferred from homology"/>
<keyword evidence="3 5" id="KW-0964">Secreted</keyword>
<accession>A0A329S298</accession>
<name>A0A329S298_9STRA</name>
<comment type="domain">
    <text evidence="5">The RxLR-dEER motif acts to carry the protein into the host cell cytoplasm through binding to cell surface phosphatidylinositol-3-phosphate.</text>
</comment>
<feature type="signal peptide" evidence="5">
    <location>
        <begin position="1"/>
        <end position="22"/>
    </location>
</feature>
<comment type="similarity">
    <text evidence="2 5">Belongs to the RxLR effector family.</text>
</comment>
<protein>
    <recommendedName>
        <fullName evidence="5">RxLR effector protein</fullName>
    </recommendedName>
</protein>
<feature type="chain" id="PRO_5028510525" description="RxLR effector protein" evidence="5">
    <location>
        <begin position="23"/>
        <end position="106"/>
    </location>
</feature>
<dbReference type="Proteomes" id="UP000251314">
    <property type="component" value="Unassembled WGS sequence"/>
</dbReference>
<keyword evidence="7" id="KW-1185">Reference proteome</keyword>
<comment type="function">
    <text evidence="5">Effector that suppresses plant defense responses during pathogen infection.</text>
</comment>
<dbReference type="InterPro" id="IPR031825">
    <property type="entry name" value="RXLR"/>
</dbReference>
<dbReference type="OrthoDB" id="10304270at2759"/>
<comment type="caution">
    <text evidence="6">The sequence shown here is derived from an EMBL/GenBank/DDBJ whole genome shotgun (WGS) entry which is preliminary data.</text>
</comment>
<evidence type="ECO:0000256" key="2">
    <source>
        <dbReference type="ARBA" id="ARBA00010400"/>
    </source>
</evidence>
<organism evidence="6 7">
    <name type="scientific">Phytophthora cactorum</name>
    <dbReference type="NCBI Taxonomy" id="29920"/>
    <lineage>
        <taxon>Eukaryota</taxon>
        <taxon>Sar</taxon>
        <taxon>Stramenopiles</taxon>
        <taxon>Oomycota</taxon>
        <taxon>Peronosporomycetes</taxon>
        <taxon>Peronosporales</taxon>
        <taxon>Peronosporaceae</taxon>
        <taxon>Phytophthora</taxon>
    </lineage>
</organism>
<reference evidence="6 7" key="1">
    <citation type="submission" date="2018-01" db="EMBL/GenBank/DDBJ databases">
        <title>Draft genome of the strawberry crown rot pathogen Phytophthora cactorum.</title>
        <authorList>
            <person name="Armitage A.D."/>
            <person name="Lysoe E."/>
            <person name="Nellist C.F."/>
            <person name="Harrison R.J."/>
            <person name="Brurberg M.B."/>
        </authorList>
    </citation>
    <scope>NUCLEOTIDE SEQUENCE [LARGE SCALE GENOMIC DNA]</scope>
    <source>
        <strain evidence="6 7">10300</strain>
    </source>
</reference>
<comment type="subcellular location">
    <subcellularLocation>
        <location evidence="1 5">Secreted</location>
    </subcellularLocation>
</comment>
<dbReference type="Pfam" id="PF16810">
    <property type="entry name" value="RXLR"/>
    <property type="match status" value="1"/>
</dbReference>
<evidence type="ECO:0000256" key="3">
    <source>
        <dbReference type="ARBA" id="ARBA00022525"/>
    </source>
</evidence>
<dbReference type="AlphaFoldDB" id="A0A329S298"/>
<sequence>MRLQYVYVAVLAVFALVAGVNASSVGTEPRMANPNAHLDRALTEGLSDLRTKRLLRAGESNEDEERGAIANFFAKLSKLGKWKKIDPNKLPKVDLKKSPKVDGSRF</sequence>
<evidence type="ECO:0000256" key="1">
    <source>
        <dbReference type="ARBA" id="ARBA00004613"/>
    </source>
</evidence>
<evidence type="ECO:0000313" key="6">
    <source>
        <dbReference type="EMBL" id="RAW29782.1"/>
    </source>
</evidence>
<keyword evidence="4 5" id="KW-0732">Signal</keyword>
<gene>
    <name evidence="6" type="ORF">PC110_g13844</name>
</gene>
<dbReference type="GO" id="GO:0005576">
    <property type="term" value="C:extracellular region"/>
    <property type="evidence" value="ECO:0007669"/>
    <property type="project" value="UniProtKB-SubCell"/>
</dbReference>